<reference evidence="1 2" key="1">
    <citation type="submission" date="2020-08" db="EMBL/GenBank/DDBJ databases">
        <title>Functional genomics of gut bacteria from endangered species of beetles.</title>
        <authorList>
            <person name="Carlos-Shanley C."/>
        </authorList>
    </citation>
    <scope>NUCLEOTIDE SEQUENCE [LARGE SCALE GENOMIC DNA]</scope>
    <source>
        <strain evidence="1 2">S00179</strain>
    </source>
</reference>
<dbReference type="EMBL" id="JACHLI010000029">
    <property type="protein sequence ID" value="MBB4866637.1"/>
    <property type="molecule type" value="Genomic_DNA"/>
</dbReference>
<accession>A0A7W7KPM0</accession>
<gene>
    <name evidence="1" type="ORF">HNP46_005542</name>
</gene>
<name>A0A7W7KPM0_PSENT</name>
<dbReference type="Proteomes" id="UP000566995">
    <property type="component" value="Unassembled WGS sequence"/>
</dbReference>
<comment type="caution">
    <text evidence="1">The sequence shown here is derived from an EMBL/GenBank/DDBJ whole genome shotgun (WGS) entry which is preliminary data.</text>
</comment>
<protein>
    <submittedName>
        <fullName evidence="1">Uncharacterized protein</fullName>
    </submittedName>
</protein>
<evidence type="ECO:0000313" key="2">
    <source>
        <dbReference type="Proteomes" id="UP000566995"/>
    </source>
</evidence>
<organism evidence="1 2">
    <name type="scientific">Pseudomonas nitroreducens</name>
    <dbReference type="NCBI Taxonomy" id="46680"/>
    <lineage>
        <taxon>Bacteria</taxon>
        <taxon>Pseudomonadati</taxon>
        <taxon>Pseudomonadota</taxon>
        <taxon>Gammaproteobacteria</taxon>
        <taxon>Pseudomonadales</taxon>
        <taxon>Pseudomonadaceae</taxon>
        <taxon>Pseudomonas</taxon>
    </lineage>
</organism>
<evidence type="ECO:0000313" key="1">
    <source>
        <dbReference type="EMBL" id="MBB4866637.1"/>
    </source>
</evidence>
<sequence>MLLCLAFPLTPALSQRERGHMGMHGQAVAHG</sequence>
<proteinExistence type="predicted"/>
<dbReference type="AlphaFoldDB" id="A0A7W7KPM0"/>